<organism evidence="6 7">
    <name type="scientific">Daphnia galeata</name>
    <dbReference type="NCBI Taxonomy" id="27404"/>
    <lineage>
        <taxon>Eukaryota</taxon>
        <taxon>Metazoa</taxon>
        <taxon>Ecdysozoa</taxon>
        <taxon>Arthropoda</taxon>
        <taxon>Crustacea</taxon>
        <taxon>Branchiopoda</taxon>
        <taxon>Diplostraca</taxon>
        <taxon>Cladocera</taxon>
        <taxon>Anomopoda</taxon>
        <taxon>Daphniidae</taxon>
        <taxon>Daphnia</taxon>
    </lineage>
</organism>
<accession>A0A8J2RTV6</accession>
<evidence type="ECO:0000256" key="4">
    <source>
        <dbReference type="SAM" id="SignalP"/>
    </source>
</evidence>
<keyword evidence="7" id="KW-1185">Reference proteome</keyword>
<gene>
    <name evidence="6" type="ORF">DGAL_LOCUS10451</name>
</gene>
<comment type="caution">
    <text evidence="6">The sequence shown here is derived from an EMBL/GenBank/DDBJ whole genome shotgun (WGS) entry which is preliminary data.</text>
</comment>
<comment type="caution">
    <text evidence="2">Lacks conserved residue(s) required for the propagation of feature annotation.</text>
</comment>
<proteinExistence type="predicted"/>
<dbReference type="EMBL" id="CAKKLH010000257">
    <property type="protein sequence ID" value="CAH0107160.1"/>
    <property type="molecule type" value="Genomic_DNA"/>
</dbReference>
<sequence>MGQSFLFFLLLNLLTNVLSATTGNLMQGNIDQRVNAGNNPGMYYEPSDGHSGPVEDDNNNIMTRGAGYYYQRQRPALIASSTHRPFTTNPVSSIITVNQFNFPDTCGGTVNIQLNFNRLLPYKSTHFPSGLDYPMICNWNFTVIHGNCRRALVTMRLDGRSRLPDVDGCRKGYYRVSPIMKGARICGRIGDAPPFQWYVDAAHQSAGNDVTVVTMKNMGINDGYNEGLSFTLQGECVHEELYDSRRINVDKENARLNRRWMNRVFEDFAVGEGPRIVMKPLPPRSSTSIPITSSASRPTTAPVIVSDYRQPDGIPWLILKSPNISQEIHPKSAKPLQVVSDDETIILPVQLEIPISTTYYIPSTTEPITDLTEPITTTELISTTTMDETESTDEDNQFLLTTSTPFVTMETTTDNDMLSTDPSTVVSSSTTLSSSSSAESQVMIETTLEELALSDDEMTSPTTSTEGPTTTTTTTPIFFDDPLQISGPKFVLNLLQKAFQRKFRKFLQLFS</sequence>
<evidence type="ECO:0000256" key="1">
    <source>
        <dbReference type="ARBA" id="ARBA00023157"/>
    </source>
</evidence>
<feature type="domain" description="CUB" evidence="5">
    <location>
        <begin position="106"/>
        <end position="235"/>
    </location>
</feature>
<keyword evidence="4" id="KW-0732">Signal</keyword>
<feature type="disulfide bond" evidence="2">
    <location>
        <begin position="169"/>
        <end position="186"/>
    </location>
</feature>
<evidence type="ECO:0000313" key="7">
    <source>
        <dbReference type="Proteomes" id="UP000789390"/>
    </source>
</evidence>
<evidence type="ECO:0000313" key="6">
    <source>
        <dbReference type="EMBL" id="CAH0107160.1"/>
    </source>
</evidence>
<feature type="region of interest" description="Disordered" evidence="3">
    <location>
        <begin position="454"/>
        <end position="476"/>
    </location>
</feature>
<feature type="region of interest" description="Disordered" evidence="3">
    <location>
        <begin position="37"/>
        <end position="56"/>
    </location>
</feature>
<keyword evidence="1 2" id="KW-1015">Disulfide bond</keyword>
<feature type="chain" id="PRO_5035213115" description="CUB domain-containing protein" evidence="4">
    <location>
        <begin position="20"/>
        <end position="511"/>
    </location>
</feature>
<dbReference type="OrthoDB" id="6384567at2759"/>
<name>A0A8J2RTV6_9CRUS</name>
<dbReference type="InterPro" id="IPR000859">
    <property type="entry name" value="CUB_dom"/>
</dbReference>
<dbReference type="AlphaFoldDB" id="A0A8J2RTV6"/>
<feature type="signal peptide" evidence="4">
    <location>
        <begin position="1"/>
        <end position="19"/>
    </location>
</feature>
<evidence type="ECO:0000259" key="5">
    <source>
        <dbReference type="PROSITE" id="PS01180"/>
    </source>
</evidence>
<feature type="compositionally biased region" description="Low complexity" evidence="3">
    <location>
        <begin position="459"/>
        <end position="476"/>
    </location>
</feature>
<protein>
    <recommendedName>
        <fullName evidence="5">CUB domain-containing protein</fullName>
    </recommendedName>
</protein>
<reference evidence="6" key="1">
    <citation type="submission" date="2021-11" db="EMBL/GenBank/DDBJ databases">
        <authorList>
            <person name="Schell T."/>
        </authorList>
    </citation>
    <scope>NUCLEOTIDE SEQUENCE</scope>
    <source>
        <strain evidence="6">M5</strain>
    </source>
</reference>
<dbReference type="PROSITE" id="PS01180">
    <property type="entry name" value="CUB"/>
    <property type="match status" value="1"/>
</dbReference>
<evidence type="ECO:0000256" key="3">
    <source>
        <dbReference type="SAM" id="MobiDB-lite"/>
    </source>
</evidence>
<feature type="region of interest" description="Disordered" evidence="3">
    <location>
        <begin position="412"/>
        <end position="441"/>
    </location>
</feature>
<dbReference type="Proteomes" id="UP000789390">
    <property type="component" value="Unassembled WGS sequence"/>
</dbReference>
<evidence type="ECO:0000256" key="2">
    <source>
        <dbReference type="PROSITE-ProRule" id="PRU00059"/>
    </source>
</evidence>
<feature type="compositionally biased region" description="Low complexity" evidence="3">
    <location>
        <begin position="418"/>
        <end position="437"/>
    </location>
</feature>